<evidence type="ECO:0000313" key="9">
    <source>
        <dbReference type="Proteomes" id="UP000694544"/>
    </source>
</evidence>
<dbReference type="GO" id="GO:0003735">
    <property type="term" value="F:structural constituent of ribosome"/>
    <property type="evidence" value="ECO:0007669"/>
    <property type="project" value="InterPro"/>
</dbReference>
<dbReference type="InterPro" id="IPR005713">
    <property type="entry name" value="Ribosomal_uS19_euk/arc"/>
</dbReference>
<dbReference type="InterPro" id="IPR020934">
    <property type="entry name" value="Ribosomal_uS19_CS"/>
</dbReference>
<accession>A0A8C6DZQ7</accession>
<evidence type="ECO:0000256" key="1">
    <source>
        <dbReference type="ARBA" id="ARBA00007345"/>
    </source>
</evidence>
<comment type="similarity">
    <text evidence="1 7">Belongs to the universal ribosomal protein uS19 family.</text>
</comment>
<dbReference type="InterPro" id="IPR002222">
    <property type="entry name" value="Ribosomal_uS19"/>
</dbReference>
<name>A0A8C6DZQ7_MOSMO</name>
<dbReference type="Gene3D" id="3.30.860.10">
    <property type="entry name" value="30s Ribosomal Protein S19, Chain A"/>
    <property type="match status" value="1"/>
</dbReference>
<dbReference type="HAMAP" id="MF_00531">
    <property type="entry name" value="Ribosomal_uS19"/>
    <property type="match status" value="1"/>
</dbReference>
<protein>
    <recommendedName>
        <fullName evidence="5">40S ribosomal protein S15</fullName>
    </recommendedName>
</protein>
<dbReference type="GeneTree" id="ENSGT00390000000475"/>
<dbReference type="PRINTS" id="PR00975">
    <property type="entry name" value="RIBOSOMALS19"/>
</dbReference>
<evidence type="ECO:0000256" key="4">
    <source>
        <dbReference type="ARBA" id="ARBA00035021"/>
    </source>
</evidence>
<evidence type="ECO:0000256" key="3">
    <source>
        <dbReference type="ARBA" id="ARBA00023274"/>
    </source>
</evidence>
<evidence type="ECO:0000256" key="2">
    <source>
        <dbReference type="ARBA" id="ARBA00022980"/>
    </source>
</evidence>
<keyword evidence="3 7" id="KW-0687">Ribonucleoprotein</keyword>
<evidence type="ECO:0000256" key="7">
    <source>
        <dbReference type="RuleBase" id="RU003485"/>
    </source>
</evidence>
<organism evidence="8 9">
    <name type="scientific">Moschus moschiferus</name>
    <name type="common">Siberian musk deer</name>
    <name type="synonym">Moschus sibiricus</name>
    <dbReference type="NCBI Taxonomy" id="68415"/>
    <lineage>
        <taxon>Eukaryota</taxon>
        <taxon>Metazoa</taxon>
        <taxon>Chordata</taxon>
        <taxon>Craniata</taxon>
        <taxon>Vertebrata</taxon>
        <taxon>Euteleostomi</taxon>
        <taxon>Mammalia</taxon>
        <taxon>Eutheria</taxon>
        <taxon>Laurasiatheria</taxon>
        <taxon>Artiodactyla</taxon>
        <taxon>Ruminantia</taxon>
        <taxon>Pecora</taxon>
        <taxon>Moschidae</taxon>
        <taxon>Moschus</taxon>
    </lineage>
</organism>
<dbReference type="Pfam" id="PF00203">
    <property type="entry name" value="Ribosomal_S19"/>
    <property type="match status" value="1"/>
</dbReference>
<dbReference type="PANTHER" id="PTHR11880:SF2">
    <property type="entry name" value="SMALL RIBOSOMAL SUBUNIT PROTEIN US19"/>
    <property type="match status" value="1"/>
</dbReference>
<dbReference type="GO" id="GO:0000028">
    <property type="term" value="P:ribosomal small subunit assembly"/>
    <property type="evidence" value="ECO:0007669"/>
    <property type="project" value="TreeGrafter"/>
</dbReference>
<reference evidence="8" key="1">
    <citation type="submission" date="2025-08" db="UniProtKB">
        <authorList>
            <consortium name="Ensembl"/>
        </authorList>
    </citation>
    <scope>IDENTIFICATION</scope>
</reference>
<dbReference type="InterPro" id="IPR023575">
    <property type="entry name" value="Ribosomal_uS19_SF"/>
</dbReference>
<keyword evidence="9" id="KW-1185">Reference proteome</keyword>
<sequence length="197" mass="21701">MPASLQLPDSPVLPARLPRLYIAERGFSNWKASPARTLGAGAVGPGRAGNVDLGAPCEAGVFPGGLWGWAGSQTARCALARSEQLMQLYSARQRRRLNRGLRRKQHSLLKRLRKAKKDAPPMEKPEVVKTHLRDMIILPEMVGSMVGVYNGKTFNQVEIKPEMIGHYLGEFSITYKPVKHGRPGIGATHSSRFIPLK</sequence>
<dbReference type="AlphaFoldDB" id="A0A8C6DZQ7"/>
<proteinExistence type="inferred from homology"/>
<comment type="function">
    <text evidence="6">Component of the small ribosomal subunit. The ribosome is a large ribonucleoprotein complex responsible for the synthesis of proteins in the cell.</text>
</comment>
<dbReference type="SUPFAM" id="SSF54570">
    <property type="entry name" value="Ribosomal protein S19"/>
    <property type="match status" value="1"/>
</dbReference>
<dbReference type="NCBIfam" id="TIGR01025">
    <property type="entry name" value="uS19_arch"/>
    <property type="match status" value="1"/>
</dbReference>
<dbReference type="PANTHER" id="PTHR11880">
    <property type="entry name" value="RIBOSOMAL PROTEIN S19P FAMILY MEMBER"/>
    <property type="match status" value="1"/>
</dbReference>
<dbReference type="FunFam" id="3.30.860.10:FF:000002">
    <property type="entry name" value="40S ribosomal protein S15"/>
    <property type="match status" value="1"/>
</dbReference>
<evidence type="ECO:0000256" key="5">
    <source>
        <dbReference type="ARBA" id="ARBA00035469"/>
    </source>
</evidence>
<dbReference type="Ensembl" id="ENSMMST00000025339.1">
    <property type="protein sequence ID" value="ENSMMSP00000022888.1"/>
    <property type="gene ID" value="ENSMMSG00000017271.1"/>
</dbReference>
<dbReference type="PROSITE" id="PS00323">
    <property type="entry name" value="RIBOSOMAL_S19"/>
    <property type="match status" value="1"/>
</dbReference>
<dbReference type="NCBIfam" id="NF003121">
    <property type="entry name" value="PRK04038.1"/>
    <property type="match status" value="1"/>
</dbReference>
<evidence type="ECO:0000256" key="6">
    <source>
        <dbReference type="ARBA" id="ARBA00045746"/>
    </source>
</evidence>
<reference evidence="8" key="2">
    <citation type="submission" date="2025-09" db="UniProtKB">
        <authorList>
            <consortium name="Ensembl"/>
        </authorList>
    </citation>
    <scope>IDENTIFICATION</scope>
</reference>
<evidence type="ECO:0000313" key="8">
    <source>
        <dbReference type="Ensembl" id="ENSMMSP00000022888.1"/>
    </source>
</evidence>
<dbReference type="GO" id="GO:0006412">
    <property type="term" value="P:translation"/>
    <property type="evidence" value="ECO:0007669"/>
    <property type="project" value="InterPro"/>
</dbReference>
<keyword evidence="2 7" id="KW-0689">Ribosomal protein</keyword>
<dbReference type="GO" id="GO:0003723">
    <property type="term" value="F:RNA binding"/>
    <property type="evidence" value="ECO:0007669"/>
    <property type="project" value="InterPro"/>
</dbReference>
<dbReference type="Proteomes" id="UP000694544">
    <property type="component" value="Unplaced"/>
</dbReference>
<dbReference type="GO" id="GO:0022627">
    <property type="term" value="C:cytosolic small ribosomal subunit"/>
    <property type="evidence" value="ECO:0007669"/>
    <property type="project" value="TreeGrafter"/>
</dbReference>
<comment type="subunit">
    <text evidence="4">Component of the small ribosomal subunit.</text>
</comment>